<dbReference type="OrthoDB" id="9014687at2"/>
<dbReference type="EMBL" id="MUTJ01000044">
    <property type="protein sequence ID" value="ONU86497.1"/>
    <property type="molecule type" value="Genomic_DNA"/>
</dbReference>
<organism evidence="1 2">
    <name type="scientific">Burkholderia cenocepacia</name>
    <dbReference type="NCBI Taxonomy" id="95486"/>
    <lineage>
        <taxon>Bacteria</taxon>
        <taxon>Pseudomonadati</taxon>
        <taxon>Pseudomonadota</taxon>
        <taxon>Betaproteobacteria</taxon>
        <taxon>Burkholderiales</taxon>
        <taxon>Burkholderiaceae</taxon>
        <taxon>Burkholderia</taxon>
        <taxon>Burkholderia cepacia complex</taxon>
    </lineage>
</organism>
<dbReference type="AlphaFoldDB" id="A0A1D2PIP9"/>
<name>A0A1D2PIP9_9BURK</name>
<accession>A0A1D2PIP9</accession>
<reference evidence="1 2" key="1">
    <citation type="submission" date="2016-08" db="EMBL/GenBank/DDBJ databases">
        <authorList>
            <person name="Seilhamer J.J."/>
        </authorList>
    </citation>
    <scope>NUCLEOTIDE SEQUENCE [LARGE SCALE GENOMIC DNA]</scope>
    <source>
        <strain evidence="1 2">VC14762</strain>
    </source>
</reference>
<evidence type="ECO:0000313" key="2">
    <source>
        <dbReference type="Proteomes" id="UP000188543"/>
    </source>
</evidence>
<evidence type="ECO:0000313" key="1">
    <source>
        <dbReference type="EMBL" id="ONU86497.1"/>
    </source>
</evidence>
<protein>
    <submittedName>
        <fullName evidence="1">Uncharacterized protein</fullName>
    </submittedName>
</protein>
<comment type="caution">
    <text evidence="1">The sequence shown here is derived from an EMBL/GenBank/DDBJ whole genome shotgun (WGS) entry which is preliminary data.</text>
</comment>
<proteinExistence type="predicted"/>
<dbReference type="Proteomes" id="UP000188543">
    <property type="component" value="Unassembled WGS sequence"/>
</dbReference>
<gene>
    <name evidence="1" type="ORF">A8E72_13675</name>
</gene>
<sequence length="59" mass="7048">MRPVSGPSSIRLEYRRKSFFYQSLFFGTNVDTSDVIQSVLDHRYRRAIFMFGNIDFIQH</sequence>